<protein>
    <submittedName>
        <fullName evidence="2">Uncharacterized protein</fullName>
    </submittedName>
</protein>
<feature type="compositionally biased region" description="Polar residues" evidence="1">
    <location>
        <begin position="1"/>
        <end position="20"/>
    </location>
</feature>
<reference evidence="2" key="1">
    <citation type="submission" date="2021-02" db="EMBL/GenBank/DDBJ databases">
        <title>First Annotated Genome of the Yellow-green Alga Tribonema minus.</title>
        <authorList>
            <person name="Mahan K.M."/>
        </authorList>
    </citation>
    <scope>NUCLEOTIDE SEQUENCE</scope>
    <source>
        <strain evidence="2">UTEX B ZZ1240</strain>
    </source>
</reference>
<comment type="caution">
    <text evidence="2">The sequence shown here is derived from an EMBL/GenBank/DDBJ whole genome shotgun (WGS) entry which is preliminary data.</text>
</comment>
<accession>A0A835Z8A7</accession>
<organism evidence="2 3">
    <name type="scientific">Tribonema minus</name>
    <dbReference type="NCBI Taxonomy" id="303371"/>
    <lineage>
        <taxon>Eukaryota</taxon>
        <taxon>Sar</taxon>
        <taxon>Stramenopiles</taxon>
        <taxon>Ochrophyta</taxon>
        <taxon>PX clade</taxon>
        <taxon>Xanthophyceae</taxon>
        <taxon>Tribonematales</taxon>
        <taxon>Tribonemataceae</taxon>
        <taxon>Tribonema</taxon>
    </lineage>
</organism>
<gene>
    <name evidence="2" type="ORF">JKP88DRAFT_217870</name>
</gene>
<evidence type="ECO:0000256" key="1">
    <source>
        <dbReference type="SAM" id="MobiDB-lite"/>
    </source>
</evidence>
<evidence type="ECO:0000313" key="2">
    <source>
        <dbReference type="EMBL" id="KAG5189036.1"/>
    </source>
</evidence>
<dbReference type="AlphaFoldDB" id="A0A835Z8A7"/>
<dbReference type="Proteomes" id="UP000664859">
    <property type="component" value="Unassembled WGS sequence"/>
</dbReference>
<feature type="region of interest" description="Disordered" evidence="1">
    <location>
        <begin position="1"/>
        <end position="29"/>
    </location>
</feature>
<evidence type="ECO:0000313" key="3">
    <source>
        <dbReference type="Proteomes" id="UP000664859"/>
    </source>
</evidence>
<dbReference type="EMBL" id="JAFCMP010000057">
    <property type="protein sequence ID" value="KAG5189036.1"/>
    <property type="molecule type" value="Genomic_DNA"/>
</dbReference>
<keyword evidence="3" id="KW-1185">Reference proteome</keyword>
<sequence length="178" mass="19036">MTKQQAADSLTGCDVNSNWRSRPALNSEAPHGARIIDRSGLQQAVGAGAHAASGRSRPVTWRKELEMVADPQRTSESTLILEQGMSDRGGNGGLRAAHCRLAVYRPAVQGAALSVDSLASPLTSVSSVAQHRLTSCLQMHRLTLLSSGPRTRQHTGRRTLGAAVAIMWYLQCILLDVA</sequence>
<name>A0A835Z8A7_9STRA</name>
<proteinExistence type="predicted"/>